<comment type="caution">
    <text evidence="2">The sequence shown here is derived from an EMBL/GenBank/DDBJ whole genome shotgun (WGS) entry which is preliminary data.</text>
</comment>
<evidence type="ECO:0000256" key="1">
    <source>
        <dbReference type="SAM" id="MobiDB-lite"/>
    </source>
</evidence>
<dbReference type="HOGENOM" id="CLU_174966_0_0_1"/>
<feature type="compositionally biased region" description="Low complexity" evidence="1">
    <location>
        <begin position="77"/>
        <end position="92"/>
    </location>
</feature>
<gene>
    <name evidence="2" type="ORF">Moror_13404</name>
</gene>
<dbReference type="KEGG" id="mrr:Moror_13404"/>
<dbReference type="EMBL" id="AWSO01002082">
    <property type="protein sequence ID" value="ESK82073.1"/>
    <property type="molecule type" value="Genomic_DNA"/>
</dbReference>
<dbReference type="AlphaFoldDB" id="V2W5H5"/>
<evidence type="ECO:0000313" key="2">
    <source>
        <dbReference type="EMBL" id="ESK82073.1"/>
    </source>
</evidence>
<reference evidence="2 3" key="1">
    <citation type="journal article" date="2014" name="BMC Genomics">
        <title>Genome and secretome analysis of the hemibiotrophic fungal pathogen, Moniliophthora roreri, which causes frosty pod rot disease of cacao: mechanisms of the biotrophic and necrotrophic phases.</title>
        <authorList>
            <person name="Meinhardt L.W."/>
            <person name="Costa G.G.L."/>
            <person name="Thomazella D.P.T."/>
            <person name="Teixeira P.J.P.L."/>
            <person name="Carazzolle M.F."/>
            <person name="Schuster S.C."/>
            <person name="Carlson J.E."/>
            <person name="Guiltinan M.J."/>
            <person name="Mieczkowski P."/>
            <person name="Farmer A."/>
            <person name="Ramaraj T."/>
            <person name="Crozier J."/>
            <person name="Davis R.E."/>
            <person name="Shao J."/>
            <person name="Melnick R.L."/>
            <person name="Pereira G.A.G."/>
            <person name="Bailey B.A."/>
        </authorList>
    </citation>
    <scope>NUCLEOTIDE SEQUENCE [LARGE SCALE GENOMIC DNA]</scope>
    <source>
        <strain evidence="2 3">MCA 2997</strain>
    </source>
</reference>
<evidence type="ECO:0000313" key="3">
    <source>
        <dbReference type="Proteomes" id="UP000017559"/>
    </source>
</evidence>
<sequence length="99" mass="10849">MTDEVYEYLSALCAEWRTTTAENARATVVKYAGRLRLVTSLEIVVSNDGRAELLETTIPSTHNLLTMISTGVTPTPNSMETESNSSTTAATENAEEQYE</sequence>
<keyword evidence="3" id="KW-1185">Reference proteome</keyword>
<feature type="region of interest" description="Disordered" evidence="1">
    <location>
        <begin position="69"/>
        <end position="99"/>
    </location>
</feature>
<name>V2W5H5_MONRO</name>
<organism evidence="2 3">
    <name type="scientific">Moniliophthora roreri (strain MCA 2997)</name>
    <name type="common">Cocoa frosty pod rot fungus</name>
    <name type="synonym">Crinipellis roreri</name>
    <dbReference type="NCBI Taxonomy" id="1381753"/>
    <lineage>
        <taxon>Eukaryota</taxon>
        <taxon>Fungi</taxon>
        <taxon>Dikarya</taxon>
        <taxon>Basidiomycota</taxon>
        <taxon>Agaricomycotina</taxon>
        <taxon>Agaricomycetes</taxon>
        <taxon>Agaricomycetidae</taxon>
        <taxon>Agaricales</taxon>
        <taxon>Marasmiineae</taxon>
        <taxon>Marasmiaceae</taxon>
        <taxon>Moniliophthora</taxon>
    </lineage>
</organism>
<dbReference type="Proteomes" id="UP000017559">
    <property type="component" value="Unassembled WGS sequence"/>
</dbReference>
<protein>
    <submittedName>
        <fullName evidence="2">Uncharacterized protein</fullName>
    </submittedName>
</protein>
<accession>V2W5H5</accession>
<proteinExistence type="predicted"/>